<dbReference type="InterPro" id="IPR029057">
    <property type="entry name" value="PRTase-like"/>
</dbReference>
<evidence type="ECO:0000259" key="14">
    <source>
        <dbReference type="PROSITE" id="PS51786"/>
    </source>
</evidence>
<evidence type="ECO:0000256" key="4">
    <source>
        <dbReference type="ARBA" id="ARBA00022670"/>
    </source>
</evidence>
<dbReference type="CDD" id="cd06223">
    <property type="entry name" value="PRTases_typeI"/>
    <property type="match status" value="1"/>
</dbReference>
<proteinExistence type="inferred from homology"/>
<dbReference type="GO" id="GO:0004176">
    <property type="term" value="F:ATP-dependent peptidase activity"/>
    <property type="evidence" value="ECO:0007669"/>
    <property type="project" value="UniProtKB-UniRule"/>
</dbReference>
<dbReference type="InterPro" id="IPR027417">
    <property type="entry name" value="P-loop_NTPase"/>
</dbReference>
<feature type="domain" description="Lon proteolytic" evidence="14">
    <location>
        <begin position="1102"/>
        <end position="1279"/>
    </location>
</feature>
<evidence type="ECO:0000259" key="15">
    <source>
        <dbReference type="PROSITE" id="PS51787"/>
    </source>
</evidence>
<dbReference type="InterPro" id="IPR008269">
    <property type="entry name" value="Lon_proteolytic"/>
</dbReference>
<keyword evidence="10" id="KW-0067">ATP-binding</keyword>
<dbReference type="PROSITE" id="PS51787">
    <property type="entry name" value="LON_N"/>
    <property type="match status" value="1"/>
</dbReference>
<dbReference type="GO" id="GO:0004252">
    <property type="term" value="F:serine-type endopeptidase activity"/>
    <property type="evidence" value="ECO:0007669"/>
    <property type="project" value="UniProtKB-UniRule"/>
</dbReference>
<feature type="active site" evidence="12">
    <location>
        <position position="1228"/>
    </location>
</feature>
<evidence type="ECO:0000313" key="16">
    <source>
        <dbReference type="EMBL" id="RFU32882.1"/>
    </source>
</evidence>
<dbReference type="InterPro" id="IPR014721">
    <property type="entry name" value="Ribsml_uS5_D2-typ_fold_subgr"/>
</dbReference>
<dbReference type="InterPro" id="IPR000764">
    <property type="entry name" value="Uridine_kinase-like"/>
</dbReference>
<dbReference type="Proteomes" id="UP000258309">
    <property type="component" value="Unassembled WGS sequence"/>
</dbReference>
<evidence type="ECO:0000256" key="11">
    <source>
        <dbReference type="ARBA" id="ARBA00023140"/>
    </source>
</evidence>
<dbReference type="EMBL" id="NCSJ02000046">
    <property type="protein sequence ID" value="RFU32882.1"/>
    <property type="molecule type" value="Genomic_DNA"/>
</dbReference>
<dbReference type="InterPro" id="IPR054594">
    <property type="entry name" value="Lon_lid"/>
</dbReference>
<protein>
    <recommendedName>
        <fullName evidence="3">uridine/cytidine kinase</fullName>
        <ecNumber evidence="3">2.7.1.48</ecNumber>
    </recommendedName>
</protein>
<keyword evidence="9 12" id="KW-0720">Serine protease</keyword>
<dbReference type="PANTHER" id="PTHR10046">
    <property type="entry name" value="ATP DEPENDENT LON PROTEASE FAMILY MEMBER"/>
    <property type="match status" value="1"/>
</dbReference>
<comment type="subcellular location">
    <subcellularLocation>
        <location evidence="1">Peroxisome matrix</location>
    </subcellularLocation>
</comment>
<dbReference type="GO" id="GO:0005782">
    <property type="term" value="C:peroxisomal matrix"/>
    <property type="evidence" value="ECO:0007669"/>
    <property type="project" value="UniProtKB-SubCell"/>
</dbReference>
<feature type="active site" evidence="12">
    <location>
        <position position="1185"/>
    </location>
</feature>
<dbReference type="CDD" id="cd19500">
    <property type="entry name" value="RecA-like_Lon"/>
    <property type="match status" value="1"/>
</dbReference>
<dbReference type="GO" id="GO:0016887">
    <property type="term" value="F:ATP hydrolysis activity"/>
    <property type="evidence" value="ECO:0007669"/>
    <property type="project" value="InterPro"/>
</dbReference>
<name>A0A3E2HIA3_SCYLI</name>
<evidence type="ECO:0000256" key="7">
    <source>
        <dbReference type="ARBA" id="ARBA00022777"/>
    </source>
</evidence>
<accession>A0A3E2HIA3</accession>
<dbReference type="EC" id="2.7.1.48" evidence="3"/>
<dbReference type="FunFam" id="1.20.5.5270:FF:000002">
    <property type="entry name" value="Lon protease homolog"/>
    <property type="match status" value="1"/>
</dbReference>
<dbReference type="Pfam" id="PF00004">
    <property type="entry name" value="AAA"/>
    <property type="match status" value="1"/>
</dbReference>
<dbReference type="Gene3D" id="3.40.50.2020">
    <property type="match status" value="1"/>
</dbReference>
<dbReference type="UniPathway" id="UPA00574">
    <property type="reaction ID" value="UER00637"/>
</dbReference>
<dbReference type="PRINTS" id="PR00830">
    <property type="entry name" value="ENDOLAPTASE"/>
</dbReference>
<keyword evidence="8 12" id="KW-0378">Hydrolase</keyword>
<evidence type="ECO:0000256" key="3">
    <source>
        <dbReference type="ARBA" id="ARBA00012137"/>
    </source>
</evidence>
<evidence type="ECO:0000256" key="1">
    <source>
        <dbReference type="ARBA" id="ARBA00004253"/>
    </source>
</evidence>
<evidence type="ECO:0000256" key="10">
    <source>
        <dbReference type="ARBA" id="ARBA00022840"/>
    </source>
</evidence>
<dbReference type="InterPro" id="IPR027065">
    <property type="entry name" value="Lon_Prtase"/>
</dbReference>
<feature type="non-terminal residue" evidence="16">
    <location>
        <position position="1295"/>
    </location>
</feature>
<keyword evidence="7" id="KW-0418">Kinase</keyword>
<feature type="domain" description="Lon N-terminal" evidence="15">
    <location>
        <begin position="393"/>
        <end position="644"/>
    </location>
</feature>
<evidence type="ECO:0000256" key="5">
    <source>
        <dbReference type="ARBA" id="ARBA00022679"/>
    </source>
</evidence>
<dbReference type="Pfam" id="PF05362">
    <property type="entry name" value="Lon_C"/>
    <property type="match status" value="1"/>
</dbReference>
<comment type="pathway">
    <text evidence="2">Pyrimidine metabolism; UMP biosynthesis via salvage pathway; UMP from uridine: step 1/1.</text>
</comment>
<evidence type="ECO:0000256" key="8">
    <source>
        <dbReference type="ARBA" id="ARBA00022801"/>
    </source>
</evidence>
<dbReference type="GO" id="GO:0005524">
    <property type="term" value="F:ATP binding"/>
    <property type="evidence" value="ECO:0007669"/>
    <property type="project" value="UniProtKB-KW"/>
</dbReference>
<dbReference type="InterPro" id="IPR015947">
    <property type="entry name" value="PUA-like_sf"/>
</dbReference>
<dbReference type="HAMAP" id="MF_03121">
    <property type="entry name" value="lonp2_euk"/>
    <property type="match status" value="1"/>
</dbReference>
<dbReference type="GO" id="GO:0006515">
    <property type="term" value="P:protein quality control for misfolded or incompletely synthesized proteins"/>
    <property type="evidence" value="ECO:0007669"/>
    <property type="project" value="InterPro"/>
</dbReference>
<dbReference type="PROSITE" id="PS51786">
    <property type="entry name" value="LON_PROTEOLYTIC"/>
    <property type="match status" value="1"/>
</dbReference>
<dbReference type="SUPFAM" id="SSF52540">
    <property type="entry name" value="P-loop containing nucleoside triphosphate hydrolases"/>
    <property type="match status" value="2"/>
</dbReference>
<feature type="non-terminal residue" evidence="16">
    <location>
        <position position="1"/>
    </location>
</feature>
<dbReference type="NCBIfam" id="TIGR00763">
    <property type="entry name" value="lon"/>
    <property type="match status" value="1"/>
</dbReference>
<dbReference type="Gene3D" id="3.40.50.300">
    <property type="entry name" value="P-loop containing nucleotide triphosphate hydrolases"/>
    <property type="match status" value="2"/>
</dbReference>
<comment type="similarity">
    <text evidence="12">Belongs to the peptidase S16 family.</text>
</comment>
<reference evidence="16 17" key="1">
    <citation type="submission" date="2018-05" db="EMBL/GenBank/DDBJ databases">
        <title>Draft genome sequence of Scytalidium lignicola DSM 105466, a ubiquitous saprotrophic fungus.</title>
        <authorList>
            <person name="Buettner E."/>
            <person name="Gebauer A.M."/>
            <person name="Hofrichter M."/>
            <person name="Liers C."/>
            <person name="Kellner H."/>
        </authorList>
    </citation>
    <scope>NUCLEOTIDE SEQUENCE [LARGE SCALE GENOMIC DNA]</scope>
    <source>
        <strain evidence="16 17">DSM 105466</strain>
    </source>
</reference>
<dbReference type="Gene3D" id="3.30.230.10">
    <property type="match status" value="1"/>
</dbReference>
<dbReference type="OrthoDB" id="2411602at2759"/>
<dbReference type="FunFam" id="3.30.230.10:FF:000039">
    <property type="entry name" value="Lon protease homolog 2, peroxisomal"/>
    <property type="match status" value="1"/>
</dbReference>
<dbReference type="InterPro" id="IPR000836">
    <property type="entry name" value="PRTase_dom"/>
</dbReference>
<evidence type="ECO:0000256" key="6">
    <source>
        <dbReference type="ARBA" id="ARBA00022741"/>
    </source>
</evidence>
<dbReference type="SUPFAM" id="SSF88697">
    <property type="entry name" value="PUA domain-like"/>
    <property type="match status" value="1"/>
</dbReference>
<dbReference type="Gene3D" id="1.10.8.60">
    <property type="match status" value="1"/>
</dbReference>
<dbReference type="SUPFAM" id="SSF53271">
    <property type="entry name" value="PRTase-like"/>
    <property type="match status" value="1"/>
</dbReference>
<dbReference type="InterPro" id="IPR004815">
    <property type="entry name" value="Lon_bac/euk-typ"/>
</dbReference>
<evidence type="ECO:0000256" key="2">
    <source>
        <dbReference type="ARBA" id="ARBA00004690"/>
    </source>
</evidence>
<dbReference type="Pfam" id="PF00485">
    <property type="entry name" value="PRK"/>
    <property type="match status" value="1"/>
</dbReference>
<gene>
    <name evidence="16" type="ORF">B7463_g3452</name>
</gene>
<evidence type="ECO:0000256" key="13">
    <source>
        <dbReference type="SAM" id="MobiDB-lite"/>
    </source>
</evidence>
<dbReference type="Gene3D" id="1.20.5.5270">
    <property type="match status" value="1"/>
</dbReference>
<keyword evidence="17" id="KW-1185">Reference proteome</keyword>
<feature type="region of interest" description="Disordered" evidence="13">
    <location>
        <begin position="681"/>
        <end position="709"/>
    </location>
</feature>
<dbReference type="InterPro" id="IPR006083">
    <property type="entry name" value="PRK/URK"/>
</dbReference>
<sequence>MVEAVHDGRELAHYLPPWADVSIIGIAGSSGSGKSTLSRAIVSELSLPWVVILSMDSFYKTLDETNSKLAFQNEYDFDSPDAIDFDVLVERLRDLKAGLKETTSIYSPHVLILEGILALYDPRVLELLDMKIFCEADADTCLSRRILRDVEERGRDIEGCIKQWFAFVKPNFERYVEPQRKVADIIVPRGVQNRVAINMVIQYIERRLLEKSTSHRAHLKRLGLAFEDQPLSDRVLVLGQTPQVRGMNTIIQDIGTDPEEFVFYFDRMATLLVENAMNNIYFAEKVVQTATGHKYCGLISTGETSAVVILRGGAALETGLKRVIPDCRTGRVLIQSNIRTGEPELHYLKLPENIHSHNSVLLLDPQMSSGGAALMAVQVLLDHGVSQDRIVFVTYFAARDVVLLPGIKLRIHVPPNRPDVPALLLNTYSRAASKTPGRPAEGVPVVCVPLNSPVLNKQGQRLISQEEQDSSANEQPEINPWSAKKEDLFGYGVVAKILGVEGGGNEGFSLLVEGVNRVQIDKIKQETPYFEGTVTYKYDPVVAPNDDEISKLFLQLKSISLKLAAFLRLTSLISRSSGNMGLSPLVIQKLGVFIRSKRLSDAGFFADFMVNIVDASFEERLQILSTVNIAGRLRKAVELVERQVQNFEKNVTITHITSTSDSDEDGDRPVRDRSRMPNRMARYPLPKGFSFPPGLPGMNGPQDDEKEPNEMDDLKKKLEAAKLSPEAAKVAERELKRLKKMSPAQAEYSVIRNYLENLAEIPWTIVTEDRLGADTLSRARKQLDDDHYGLEKVKKRLLEYLAVLKLKQSINENVDAQVTKAEEDAALTEDGDKDGASAQIDTLKAKRMVDKSPIMLLVGPPGVGKTSLAKSVATALGRKFHRISLGGVRDEAEIRGHRRTYVAAMPGLIVNGLKKVGVANPVFLLDEIDKVGGSNFHGDPSAAMLEVLDPEQNHTFMDHYINIPIDLSKVLFIATANSLDTIPAPLLDRMETIYLSGYTTLEKRHIAQRHLIPKQIRTNGLEDGQVKFNDEVVAKIIESYTRESGVRNLEREIGSVCRAKAVEYADAKDSSHLENYNPQLSVEDVEEILGIERFEEEIAEQTSRPGIVTGLVAYSSGGNGSILFIEVADMPGNGTVQLTGTLGDVLKESVEVALTWVKAHAFELGLTHDSSENIMKNRSIHDGPSAGMAHTIALISLFSGKAVPPTVAMTGEISLRGRVTAVGGIKEKLIGALRAGVKTVLLPAQNRKDVKDLPQEVKEGLQIIPIRHIWEAMRHIWPDSHWPGEENFAGIESRL</sequence>
<dbReference type="InterPro" id="IPR003593">
    <property type="entry name" value="AAA+_ATPase"/>
</dbReference>
<dbReference type="GO" id="GO:0004849">
    <property type="term" value="F:uridine kinase activity"/>
    <property type="evidence" value="ECO:0007669"/>
    <property type="project" value="UniProtKB-EC"/>
</dbReference>
<dbReference type="InterPro" id="IPR003959">
    <property type="entry name" value="ATPase_AAA_core"/>
</dbReference>
<dbReference type="InterPro" id="IPR020568">
    <property type="entry name" value="Ribosomal_Su5_D2-typ_SF"/>
</dbReference>
<dbReference type="Gene3D" id="1.20.58.1480">
    <property type="match status" value="1"/>
</dbReference>
<evidence type="ECO:0000256" key="12">
    <source>
        <dbReference type="PROSITE-ProRule" id="PRU01122"/>
    </source>
</evidence>
<dbReference type="SUPFAM" id="SSF54211">
    <property type="entry name" value="Ribosomal protein S5 domain 2-like"/>
    <property type="match status" value="1"/>
</dbReference>
<keyword evidence="4 12" id="KW-0645">Protease</keyword>
<dbReference type="Pfam" id="PF22667">
    <property type="entry name" value="Lon_lid"/>
    <property type="match status" value="1"/>
</dbReference>
<keyword evidence="11" id="KW-0576">Peroxisome</keyword>
<evidence type="ECO:0000313" key="17">
    <source>
        <dbReference type="Proteomes" id="UP000258309"/>
    </source>
</evidence>
<dbReference type="STRING" id="5539.A0A3E2HIA3"/>
<dbReference type="SMART" id="SM00464">
    <property type="entry name" value="LON"/>
    <property type="match status" value="1"/>
</dbReference>
<organism evidence="16 17">
    <name type="scientific">Scytalidium lignicola</name>
    <name type="common">Hyphomycete</name>
    <dbReference type="NCBI Taxonomy" id="5539"/>
    <lineage>
        <taxon>Eukaryota</taxon>
        <taxon>Fungi</taxon>
        <taxon>Dikarya</taxon>
        <taxon>Ascomycota</taxon>
        <taxon>Pezizomycotina</taxon>
        <taxon>Leotiomycetes</taxon>
        <taxon>Leotiomycetes incertae sedis</taxon>
        <taxon>Scytalidium</taxon>
    </lineage>
</organism>
<dbReference type="CDD" id="cd02023">
    <property type="entry name" value="UMPK"/>
    <property type="match status" value="1"/>
</dbReference>
<dbReference type="GO" id="GO:0044206">
    <property type="term" value="P:UMP salvage"/>
    <property type="evidence" value="ECO:0007669"/>
    <property type="project" value="UniProtKB-UniPathway"/>
</dbReference>
<dbReference type="InterPro" id="IPR003111">
    <property type="entry name" value="Lon_prtase_N"/>
</dbReference>
<comment type="caution">
    <text evidence="16">The sequence shown here is derived from an EMBL/GenBank/DDBJ whole genome shotgun (WGS) entry which is preliminary data.</text>
</comment>
<dbReference type="SMART" id="SM00382">
    <property type="entry name" value="AAA"/>
    <property type="match status" value="2"/>
</dbReference>
<keyword evidence="6" id="KW-0547">Nucleotide-binding</keyword>
<dbReference type="InterPro" id="IPR027501">
    <property type="entry name" value="Lonp2_euk"/>
</dbReference>
<dbReference type="FunFam" id="1.10.8.60:FF:000091">
    <property type="entry name" value="Lon protease homolog 2, peroxisomal"/>
    <property type="match status" value="1"/>
</dbReference>
<keyword evidence="5" id="KW-0808">Transferase</keyword>
<evidence type="ECO:0000256" key="9">
    <source>
        <dbReference type="ARBA" id="ARBA00022825"/>
    </source>
</evidence>
<dbReference type="Pfam" id="PF14681">
    <property type="entry name" value="UPRTase"/>
    <property type="match status" value="1"/>
</dbReference>